<evidence type="ECO:0000256" key="1">
    <source>
        <dbReference type="SAM" id="SignalP"/>
    </source>
</evidence>
<protein>
    <submittedName>
        <fullName evidence="2">Uncharacterized protein</fullName>
    </submittedName>
</protein>
<dbReference type="Proteomes" id="UP000761380">
    <property type="component" value="Unassembled WGS sequence"/>
</dbReference>
<dbReference type="AlphaFoldDB" id="A0A927WQ93"/>
<feature type="signal peptide" evidence="1">
    <location>
        <begin position="1"/>
        <end position="20"/>
    </location>
</feature>
<sequence>MKKTFAILLLLLALAVPVSAKDVYITTMPVGGGTPVEVYAQDETVTASKSVYRVTVKYVYPERNWNTAPVVFHKHSGGWQVHVGEKGYGYVHEWPEYLLEVFDWVVDQI</sequence>
<accession>A0A927WQ93</accession>
<comment type="caution">
    <text evidence="2">The sequence shown here is derived from an EMBL/GenBank/DDBJ whole genome shotgun (WGS) entry which is preliminary data.</text>
</comment>
<dbReference type="EMBL" id="SVBY01000026">
    <property type="protein sequence ID" value="MBE6092506.1"/>
    <property type="molecule type" value="Genomic_DNA"/>
</dbReference>
<evidence type="ECO:0000313" key="3">
    <source>
        <dbReference type="Proteomes" id="UP000761380"/>
    </source>
</evidence>
<name>A0A927WQ93_SELRU</name>
<evidence type="ECO:0000313" key="2">
    <source>
        <dbReference type="EMBL" id="MBE6092506.1"/>
    </source>
</evidence>
<organism evidence="2 3">
    <name type="scientific">Selenomonas ruminantium</name>
    <dbReference type="NCBI Taxonomy" id="971"/>
    <lineage>
        <taxon>Bacteria</taxon>
        <taxon>Bacillati</taxon>
        <taxon>Bacillota</taxon>
        <taxon>Negativicutes</taxon>
        <taxon>Selenomonadales</taxon>
        <taxon>Selenomonadaceae</taxon>
        <taxon>Selenomonas</taxon>
    </lineage>
</organism>
<proteinExistence type="predicted"/>
<gene>
    <name evidence="2" type="ORF">E7201_04955</name>
</gene>
<reference evidence="2" key="1">
    <citation type="submission" date="2019-04" db="EMBL/GenBank/DDBJ databases">
        <title>Evolution of Biomass-Degrading Anaerobic Consortia Revealed by Metagenomics.</title>
        <authorList>
            <person name="Peng X."/>
        </authorList>
    </citation>
    <scope>NUCLEOTIDE SEQUENCE</scope>
    <source>
        <strain evidence="2">SIG240</strain>
    </source>
</reference>
<feature type="chain" id="PRO_5037919905" evidence="1">
    <location>
        <begin position="21"/>
        <end position="109"/>
    </location>
</feature>
<keyword evidence="1" id="KW-0732">Signal</keyword>